<accession>A0A1Y2ACJ8</accession>
<evidence type="ECO:0000256" key="4">
    <source>
        <dbReference type="ARBA" id="ARBA00022816"/>
    </source>
</evidence>
<dbReference type="GO" id="GO:0044614">
    <property type="term" value="C:nuclear pore cytoplasmic filaments"/>
    <property type="evidence" value="ECO:0007669"/>
    <property type="project" value="TreeGrafter"/>
</dbReference>
<keyword evidence="12" id="KW-1185">Reference proteome</keyword>
<dbReference type="GO" id="GO:0016973">
    <property type="term" value="P:poly(A)+ mRNA export from nucleus"/>
    <property type="evidence" value="ECO:0007669"/>
    <property type="project" value="InterPro"/>
</dbReference>
<evidence type="ECO:0000256" key="9">
    <source>
        <dbReference type="ARBA" id="ARBA00026227"/>
    </source>
</evidence>
<dbReference type="GO" id="GO:0015031">
    <property type="term" value="P:protein transport"/>
    <property type="evidence" value="ECO:0007669"/>
    <property type="project" value="UniProtKB-KW"/>
</dbReference>
<dbReference type="Gene3D" id="1.25.40.510">
    <property type="entry name" value="GLE1-like"/>
    <property type="match status" value="1"/>
</dbReference>
<keyword evidence="5" id="KW-0653">Protein transport</keyword>
<dbReference type="Pfam" id="PF07817">
    <property type="entry name" value="GLE1"/>
    <property type="match status" value="1"/>
</dbReference>
<dbReference type="GO" id="GO:0031369">
    <property type="term" value="F:translation initiation factor binding"/>
    <property type="evidence" value="ECO:0007669"/>
    <property type="project" value="TreeGrafter"/>
</dbReference>
<dbReference type="Proteomes" id="UP000193920">
    <property type="component" value="Unassembled WGS sequence"/>
</dbReference>
<dbReference type="InterPro" id="IPR038506">
    <property type="entry name" value="GLE1-like_sf"/>
</dbReference>
<protein>
    <recommendedName>
        <fullName evidence="9">mRNA export factor GLE1</fullName>
    </recommendedName>
    <alternativeName>
        <fullName evidence="10">Nucleoporin GLE1</fullName>
    </alternativeName>
</protein>
<dbReference type="AlphaFoldDB" id="A0A1Y2ACJ8"/>
<keyword evidence="8" id="KW-0539">Nucleus</keyword>
<evidence type="ECO:0000256" key="5">
    <source>
        <dbReference type="ARBA" id="ARBA00022927"/>
    </source>
</evidence>
<evidence type="ECO:0000256" key="1">
    <source>
        <dbReference type="ARBA" id="ARBA00004567"/>
    </source>
</evidence>
<evidence type="ECO:0000256" key="10">
    <source>
        <dbReference type="ARBA" id="ARBA00029983"/>
    </source>
</evidence>
<comment type="similarity">
    <text evidence="2">Belongs to the GLE1 family.</text>
</comment>
<evidence type="ECO:0000313" key="11">
    <source>
        <dbReference type="EMBL" id="ORY20241.1"/>
    </source>
</evidence>
<dbReference type="STRING" id="1754190.A0A1Y2ACJ8"/>
<name>A0A1Y2ACJ8_9FUNG</name>
<dbReference type="GO" id="GO:0005543">
    <property type="term" value="F:phospholipid binding"/>
    <property type="evidence" value="ECO:0007669"/>
    <property type="project" value="TreeGrafter"/>
</dbReference>
<keyword evidence="3" id="KW-0813">Transport</keyword>
<sequence>MGTVGLFNDDTSKDEYKIQTNVNEKYINNLKVIKKLKHKPIMRKPVYKNHINILSRNNKNERNKRILKCSLTFPINPIIKEIRKTQYSNCWRKLFDNIEKESWLEANLKIKELENQDINKGISINKTFKEEIEQTQKEMNKLSLWSKVITETETSKMNKNNEIMKKSLTSIKSSSAVEEAQLYLNEIKKIKNEIRPAVKENKEWKNQTLKLKLRINTRVIQISSTKESVNEISTDLNNILNQGKQISTEVYYWLMDFLAKAIMKQAENEIGINKVMAFPVAHVINNIVNNHEPFFKIFIGRLYKKCIYLVPRYINKTKDKTDIEYLKEIGYKKSGKGMENESRYYNRIEGMVSLFSAIIQTPSTNENSKLNMASGWTWLARLLNMPPRKITLFVLITFLEIAGYEMLNVYGKQMNKILNFILNTYIPMAPKESVSFVTRLKLFIEKYKNDGNRLNIPEGKNFT</sequence>
<keyword evidence="7" id="KW-0906">Nuclear pore complex</keyword>
<dbReference type="PANTHER" id="PTHR12960">
    <property type="entry name" value="GLE-1-RELATED"/>
    <property type="match status" value="1"/>
</dbReference>
<evidence type="ECO:0000256" key="6">
    <source>
        <dbReference type="ARBA" id="ARBA00023010"/>
    </source>
</evidence>
<dbReference type="InterPro" id="IPR012476">
    <property type="entry name" value="GLE1"/>
</dbReference>
<keyword evidence="6" id="KW-0811">Translocation</keyword>
<dbReference type="GO" id="GO:0005737">
    <property type="term" value="C:cytoplasm"/>
    <property type="evidence" value="ECO:0007669"/>
    <property type="project" value="TreeGrafter"/>
</dbReference>
<reference evidence="11 12" key="1">
    <citation type="submission" date="2016-08" db="EMBL/GenBank/DDBJ databases">
        <title>A Parts List for Fungal Cellulosomes Revealed by Comparative Genomics.</title>
        <authorList>
            <consortium name="DOE Joint Genome Institute"/>
            <person name="Haitjema C.H."/>
            <person name="Gilmore S.P."/>
            <person name="Henske J.K."/>
            <person name="Solomon K.V."/>
            <person name="De Groot R."/>
            <person name="Kuo A."/>
            <person name="Mondo S.J."/>
            <person name="Salamov A.A."/>
            <person name="Labutti K."/>
            <person name="Zhao Z."/>
            <person name="Chiniquy J."/>
            <person name="Barry K."/>
            <person name="Brewer H.M."/>
            <person name="Purvine S.O."/>
            <person name="Wright A.T."/>
            <person name="Boxma B."/>
            <person name="Van Alen T."/>
            <person name="Hackstein J.H."/>
            <person name="Baker S.E."/>
            <person name="Grigoriev I.V."/>
            <person name="O'Malley M.A."/>
        </authorList>
    </citation>
    <scope>NUCLEOTIDE SEQUENCE [LARGE SCALE GENOMIC DNA]</scope>
    <source>
        <strain evidence="11 12">G1</strain>
    </source>
</reference>
<organism evidence="11 12">
    <name type="scientific">Neocallimastix californiae</name>
    <dbReference type="NCBI Taxonomy" id="1754190"/>
    <lineage>
        <taxon>Eukaryota</taxon>
        <taxon>Fungi</taxon>
        <taxon>Fungi incertae sedis</taxon>
        <taxon>Chytridiomycota</taxon>
        <taxon>Chytridiomycota incertae sedis</taxon>
        <taxon>Neocallimastigomycetes</taxon>
        <taxon>Neocallimastigales</taxon>
        <taxon>Neocallimastigaceae</taxon>
        <taxon>Neocallimastix</taxon>
    </lineage>
</organism>
<proteinExistence type="inferred from homology"/>
<comment type="caution">
    <text evidence="11">The sequence shown here is derived from an EMBL/GenBank/DDBJ whole genome shotgun (WGS) entry which is preliminary data.</text>
</comment>
<dbReference type="OrthoDB" id="420884at2759"/>
<evidence type="ECO:0000256" key="7">
    <source>
        <dbReference type="ARBA" id="ARBA00023132"/>
    </source>
</evidence>
<evidence type="ECO:0000256" key="2">
    <source>
        <dbReference type="ARBA" id="ARBA00011056"/>
    </source>
</evidence>
<dbReference type="GO" id="GO:0000822">
    <property type="term" value="F:inositol hexakisphosphate binding"/>
    <property type="evidence" value="ECO:0007669"/>
    <property type="project" value="TreeGrafter"/>
</dbReference>
<evidence type="ECO:0000256" key="3">
    <source>
        <dbReference type="ARBA" id="ARBA00022448"/>
    </source>
</evidence>
<evidence type="ECO:0000313" key="12">
    <source>
        <dbReference type="Proteomes" id="UP000193920"/>
    </source>
</evidence>
<evidence type="ECO:0000256" key="8">
    <source>
        <dbReference type="ARBA" id="ARBA00023242"/>
    </source>
</evidence>
<comment type="subcellular location">
    <subcellularLocation>
        <location evidence="1">Nucleus</location>
        <location evidence="1">Nuclear pore complex</location>
    </subcellularLocation>
</comment>
<keyword evidence="4" id="KW-0509">mRNA transport</keyword>
<dbReference type="PANTHER" id="PTHR12960:SF0">
    <property type="entry name" value="MRNA EXPORT FACTOR GLE1"/>
    <property type="match status" value="1"/>
</dbReference>
<gene>
    <name evidence="11" type="ORF">LY90DRAFT_676854</name>
</gene>
<dbReference type="EMBL" id="MCOG01000295">
    <property type="protein sequence ID" value="ORY20241.1"/>
    <property type="molecule type" value="Genomic_DNA"/>
</dbReference>